<sequence>MKLRKYKKVISIMLVIGMVFSLTLTSFASEDSSMYDAFNFTNGYGYVGMVGVRVTIGAEADINVKMRVRTVTQDQIIDLIQEYKSYFTNEQYNKIISDESYRENGNGAKLLCCLLETKYGDGSDNCFAKVKDQEVRAENPEDQALLRAIKDLTEQEYILSGNLKVKGLSYTPTEACCFVKVARIRFKDGSTLNVINTNGTIAEPDGTRDSITGSDENTPLDLIPLHE</sequence>
<reference evidence="3 4" key="1">
    <citation type="submission" date="2020-07" db="EMBL/GenBank/DDBJ databases">
        <title>Vallitalea guaymasensis genome.</title>
        <authorList>
            <person name="Postec A."/>
        </authorList>
    </citation>
    <scope>NUCLEOTIDE SEQUENCE [LARGE SCALE GENOMIC DNA]</scope>
    <source>
        <strain evidence="3 4">Ra1766G1</strain>
    </source>
</reference>
<feature type="signal peptide" evidence="2">
    <location>
        <begin position="1"/>
        <end position="28"/>
    </location>
</feature>
<protein>
    <submittedName>
        <fullName evidence="3">Uncharacterized protein</fullName>
    </submittedName>
</protein>
<feature type="region of interest" description="Disordered" evidence="1">
    <location>
        <begin position="204"/>
        <end position="227"/>
    </location>
</feature>
<accession>A0A8J8MFU3</accession>
<keyword evidence="2" id="KW-0732">Signal</keyword>
<evidence type="ECO:0000313" key="4">
    <source>
        <dbReference type="Proteomes" id="UP000677305"/>
    </source>
</evidence>
<dbReference type="EMBL" id="CP058561">
    <property type="protein sequence ID" value="QUH31820.1"/>
    <property type="molecule type" value="Genomic_DNA"/>
</dbReference>
<evidence type="ECO:0000313" key="3">
    <source>
        <dbReference type="EMBL" id="QUH31820.1"/>
    </source>
</evidence>
<evidence type="ECO:0000256" key="1">
    <source>
        <dbReference type="SAM" id="MobiDB-lite"/>
    </source>
</evidence>
<keyword evidence="4" id="KW-1185">Reference proteome</keyword>
<evidence type="ECO:0000256" key="2">
    <source>
        <dbReference type="SAM" id="SignalP"/>
    </source>
</evidence>
<organism evidence="3 4">
    <name type="scientific">Vallitalea guaymasensis</name>
    <dbReference type="NCBI Taxonomy" id="1185412"/>
    <lineage>
        <taxon>Bacteria</taxon>
        <taxon>Bacillati</taxon>
        <taxon>Bacillota</taxon>
        <taxon>Clostridia</taxon>
        <taxon>Lachnospirales</taxon>
        <taxon>Vallitaleaceae</taxon>
        <taxon>Vallitalea</taxon>
    </lineage>
</organism>
<dbReference type="Proteomes" id="UP000677305">
    <property type="component" value="Chromosome"/>
</dbReference>
<name>A0A8J8MFU3_9FIRM</name>
<feature type="chain" id="PRO_5035296845" evidence="2">
    <location>
        <begin position="29"/>
        <end position="227"/>
    </location>
</feature>
<dbReference type="AlphaFoldDB" id="A0A8J8MFU3"/>
<gene>
    <name evidence="3" type="ORF">HYG85_23950</name>
</gene>
<dbReference type="KEGG" id="vgu:HYG85_23950"/>
<proteinExistence type="predicted"/>
<dbReference type="RefSeq" id="WP_212691746.1">
    <property type="nucleotide sequence ID" value="NZ_CP058561.1"/>
</dbReference>